<proteinExistence type="predicted"/>
<accession>A0AAV4QA19</accession>
<organism evidence="1 2">
    <name type="scientific">Caerostris extrusa</name>
    <name type="common">Bark spider</name>
    <name type="synonym">Caerostris bankana</name>
    <dbReference type="NCBI Taxonomy" id="172846"/>
    <lineage>
        <taxon>Eukaryota</taxon>
        <taxon>Metazoa</taxon>
        <taxon>Ecdysozoa</taxon>
        <taxon>Arthropoda</taxon>
        <taxon>Chelicerata</taxon>
        <taxon>Arachnida</taxon>
        <taxon>Araneae</taxon>
        <taxon>Araneomorphae</taxon>
        <taxon>Entelegynae</taxon>
        <taxon>Araneoidea</taxon>
        <taxon>Araneidae</taxon>
        <taxon>Caerostris</taxon>
    </lineage>
</organism>
<comment type="caution">
    <text evidence="1">The sequence shown here is derived from an EMBL/GenBank/DDBJ whole genome shotgun (WGS) entry which is preliminary data.</text>
</comment>
<dbReference type="EMBL" id="BPLR01005941">
    <property type="protein sequence ID" value="GIY06259.1"/>
    <property type="molecule type" value="Genomic_DNA"/>
</dbReference>
<keyword evidence="2" id="KW-1185">Reference proteome</keyword>
<name>A0AAV4QA19_CAEEX</name>
<evidence type="ECO:0000313" key="1">
    <source>
        <dbReference type="EMBL" id="GIY06259.1"/>
    </source>
</evidence>
<protein>
    <submittedName>
        <fullName evidence="1">Uncharacterized protein</fullName>
    </submittedName>
</protein>
<dbReference type="AlphaFoldDB" id="A0AAV4QA19"/>
<reference evidence="1 2" key="1">
    <citation type="submission" date="2021-06" db="EMBL/GenBank/DDBJ databases">
        <title>Caerostris extrusa draft genome.</title>
        <authorList>
            <person name="Kono N."/>
            <person name="Arakawa K."/>
        </authorList>
    </citation>
    <scope>NUCLEOTIDE SEQUENCE [LARGE SCALE GENOMIC DNA]</scope>
</reference>
<dbReference type="Proteomes" id="UP001054945">
    <property type="component" value="Unassembled WGS sequence"/>
</dbReference>
<evidence type="ECO:0000313" key="2">
    <source>
        <dbReference type="Proteomes" id="UP001054945"/>
    </source>
</evidence>
<sequence length="115" mass="12648">MLSAPNSRDLSANECVEGSPIHLIADDRPPSTQSLSALVIRILGVRDGGAEKSRDNSIREDTEEICLPMNAQRVKGSPIHLIAGQRPPSTVDTILKCLDNQDPRGQRRRRREEPG</sequence>
<gene>
    <name evidence="1" type="ORF">CEXT_544271</name>
</gene>